<feature type="region of interest" description="Disordered" evidence="1">
    <location>
        <begin position="173"/>
        <end position="195"/>
    </location>
</feature>
<organism evidence="2 3">
    <name type="scientific">Burkholderia pseudomallei (strain 1710b)</name>
    <dbReference type="NCBI Taxonomy" id="320372"/>
    <lineage>
        <taxon>Bacteria</taxon>
        <taxon>Pseudomonadati</taxon>
        <taxon>Pseudomonadota</taxon>
        <taxon>Betaproteobacteria</taxon>
        <taxon>Burkholderiales</taxon>
        <taxon>Burkholderiaceae</taxon>
        <taxon>Burkholderia</taxon>
        <taxon>pseudomallei group</taxon>
    </lineage>
</organism>
<dbReference type="EnsemblBacteria" id="ABA49573">
    <property type="protein sequence ID" value="ABA49573"/>
    <property type="gene ID" value="BURPS1710b_2945"/>
</dbReference>
<reference evidence="2 3" key="1">
    <citation type="submission" date="2005-09" db="EMBL/GenBank/DDBJ databases">
        <authorList>
            <person name="Woods D.E."/>
            <person name="Nierman W.C."/>
        </authorList>
    </citation>
    <scope>NUCLEOTIDE SEQUENCE [LARGE SCALE GENOMIC DNA]</scope>
    <source>
        <strain evidence="2 3">1710b</strain>
    </source>
</reference>
<feature type="compositionally biased region" description="Basic residues" evidence="1">
    <location>
        <begin position="174"/>
        <end position="186"/>
    </location>
</feature>
<feature type="region of interest" description="Disordered" evidence="1">
    <location>
        <begin position="465"/>
        <end position="515"/>
    </location>
</feature>
<evidence type="ECO:0000256" key="1">
    <source>
        <dbReference type="SAM" id="MobiDB-lite"/>
    </source>
</evidence>
<dbReference type="KEGG" id="bpm:BURPS1710b_2945"/>
<gene>
    <name evidence="2" type="ordered locus">BURPS1710b_2945</name>
</gene>
<dbReference type="Proteomes" id="UP000002700">
    <property type="component" value="Chromosome I"/>
</dbReference>
<evidence type="ECO:0000313" key="3">
    <source>
        <dbReference type="Proteomes" id="UP000002700"/>
    </source>
</evidence>
<dbReference type="HOGENOM" id="CLU_333363_0_0_4"/>
<feature type="region of interest" description="Disordered" evidence="1">
    <location>
        <begin position="788"/>
        <end position="817"/>
    </location>
</feature>
<proteinExistence type="predicted"/>
<dbReference type="AlphaFoldDB" id="Q3JQ29"/>
<accession>Q3JQ29</accession>
<dbReference type="EMBL" id="CP000124">
    <property type="protein sequence ID" value="ABA49573.1"/>
    <property type="molecule type" value="Genomic_DNA"/>
</dbReference>
<protein>
    <submittedName>
        <fullName evidence="2">Uncharacterized protein</fullName>
    </submittedName>
</protein>
<evidence type="ECO:0000313" key="2">
    <source>
        <dbReference type="EMBL" id="ABA49573.1"/>
    </source>
</evidence>
<feature type="compositionally biased region" description="Basic and acidic residues" evidence="1">
    <location>
        <begin position="793"/>
        <end position="817"/>
    </location>
</feature>
<sequence length="857" mass="98237">MRRLLARRGRWIVRHGGRRRGGARLHPRRFSARRGHARRFHPRRFDLRTRRGGRRAIFVARRGRRDFLARRFGRTHCVSGRRPRLRLRTLGGRRRRRGGVRGRRRRANRRQRVLRGRPVIERRIRLAVRAWPAFVRALLLDRRMRLRPGRLRTRRFARRTRFVAHARVLDGGGRPRHAVAGRRRGSRSGLVRPGRVGPHRVWRRARRVRRSRLRDARLRLAGARDVRLRGIRLSRVRLRHVRLRPFACARGRIARAGLRGALGLRDARARVDELHVAHRPAVRCARVFRRAHRPHRIVRRHGGLHDGRARAGHSRAALREVRGELIVVGRRHGRVARGDDRALRDGRGRPVRGVAQRAGEALPHRRHARRARADVRVAPLLRIDLLREARHRLTVDERGGRHGGHRVRRAEVHVRVVNVRDVRHVHRLVDVDVVDVVHDHGLVHVLVIVRAPAAPARPPWVARAEREPCHARRRDAADREAHAPVEAAAASADERDERGRVAGRRADDERARHPGPRVVDVRPAAVMVRCEAPRLVVDPGPAPRRLPDPVAGAVRRPAGGHRARHPYFAVVGVLPPRSVRIEILVAGDFARHIARRHRALLGRVAARHPLVEAVGRRHGARVRDLQRGAREDDPLAGRHRHLRAVAVDGRAAAPHGDGRARAVGRDVDTIVAGRADREREVRRVDFIRRAGRQLAHMRRQRAERHLQLRVRIVEIEDRQARRLAEPHRGRADVQLGARARIVPELVARRERAVDGCVRPVARARGLGRHRARQVVQARDAARRIAARLPGDTGGRRRDVLRDGGRQRGEHRDGDERMAGDACEREWMASGKHGHRCLCLVRRGKRRMSPLYPLGMFQ</sequence>
<feature type="compositionally biased region" description="Basic and acidic residues" evidence="1">
    <location>
        <begin position="465"/>
        <end position="483"/>
    </location>
</feature>
<feature type="compositionally biased region" description="Basic and acidic residues" evidence="1">
    <location>
        <begin position="492"/>
        <end position="512"/>
    </location>
</feature>
<name>Q3JQ29_BURP1</name>